<protein>
    <submittedName>
        <fullName evidence="2">DUF4177 domain-containing protein</fullName>
    </submittedName>
</protein>
<dbReference type="Proteomes" id="UP000731907">
    <property type="component" value="Unassembled WGS sequence"/>
</dbReference>
<accession>A0ABS6J8I4</accession>
<dbReference type="RefSeq" id="WP_161763975.1">
    <property type="nucleotide sequence ID" value="NZ_JAAATX020000016.1"/>
</dbReference>
<evidence type="ECO:0000256" key="1">
    <source>
        <dbReference type="SAM" id="MobiDB-lite"/>
    </source>
</evidence>
<keyword evidence="3" id="KW-1185">Reference proteome</keyword>
<feature type="region of interest" description="Disordered" evidence="1">
    <location>
        <begin position="101"/>
        <end position="125"/>
    </location>
</feature>
<evidence type="ECO:0000313" key="2">
    <source>
        <dbReference type="EMBL" id="MBU9699917.1"/>
    </source>
</evidence>
<feature type="compositionally biased region" description="Pro residues" evidence="1">
    <location>
        <begin position="102"/>
        <end position="117"/>
    </location>
</feature>
<evidence type="ECO:0000313" key="3">
    <source>
        <dbReference type="Proteomes" id="UP000731907"/>
    </source>
</evidence>
<proteinExistence type="predicted"/>
<sequence length="125" mass="13545">MQRYEFKVIPAPRRGTKSREAKTNEDRFALTLSTLMNDLGRDGWDYVRAETLPTEERAGFMKTRLVEQTMLVFRRPLGGATAAAASLAATLTEAPRAIAAEPPAPRLGPAIEPPPGQAPAIGKAE</sequence>
<organism evidence="2 3">
    <name type="scientific">Paragemmobacter amnigenus</name>
    <dbReference type="NCBI Taxonomy" id="2852097"/>
    <lineage>
        <taxon>Bacteria</taxon>
        <taxon>Pseudomonadati</taxon>
        <taxon>Pseudomonadota</taxon>
        <taxon>Alphaproteobacteria</taxon>
        <taxon>Rhodobacterales</taxon>
        <taxon>Paracoccaceae</taxon>
        <taxon>Paragemmobacter</taxon>
    </lineage>
</organism>
<comment type="caution">
    <text evidence="2">The sequence shown here is derived from an EMBL/GenBank/DDBJ whole genome shotgun (WGS) entry which is preliminary data.</text>
</comment>
<reference evidence="2 3" key="1">
    <citation type="submission" date="2021-06" db="EMBL/GenBank/DDBJ databases">
        <title>Rhodobacteraceae bacterium strain HSP-20.</title>
        <authorList>
            <person name="Chen W.-M."/>
        </authorList>
    </citation>
    <scope>NUCLEOTIDE SEQUENCE [LARGE SCALE GENOMIC DNA]</scope>
    <source>
        <strain evidence="2 3">HSP-20</strain>
    </source>
</reference>
<name>A0ABS6J8I4_9RHOB</name>
<dbReference type="EMBL" id="JAAATX020000016">
    <property type="protein sequence ID" value="MBU9699917.1"/>
    <property type="molecule type" value="Genomic_DNA"/>
</dbReference>
<gene>
    <name evidence="2" type="ORF">GU927_018915</name>
</gene>